<sequence>MTNNFACTEQPEFRKNLISRINRIDGQIRGIERMIKNHQKCDDILNQISSVKSALNGVAKVVLEVHIRNCVVHDIKTGSENEAISNLIDTLNNFIHKPNKNLKDNNEDIIKKIEKQIENIRTCLDKNQCCSSILKIVTSIKGELNSMAKVILEQHVKNCLANDIIAGPEDKIIDDFLYTINKMMK</sequence>
<dbReference type="InterPro" id="IPR038390">
    <property type="entry name" value="Metal_Tscrpt_repr_sf"/>
</dbReference>
<evidence type="ECO:0000313" key="2">
    <source>
        <dbReference type="Proteomes" id="UP000515913"/>
    </source>
</evidence>
<organism evidence="1 2">
    <name type="scientific">Fusobacterium hominis</name>
    <dbReference type="NCBI Taxonomy" id="2764326"/>
    <lineage>
        <taxon>Bacteria</taxon>
        <taxon>Fusobacteriati</taxon>
        <taxon>Fusobacteriota</taxon>
        <taxon>Fusobacteriia</taxon>
        <taxon>Fusobacteriales</taxon>
        <taxon>Fusobacteriaceae</taxon>
        <taxon>Fusobacterium</taxon>
    </lineage>
</organism>
<reference evidence="1 2" key="1">
    <citation type="submission" date="2020-08" db="EMBL/GenBank/DDBJ databases">
        <authorList>
            <person name="Liu C."/>
            <person name="Sun Q."/>
        </authorList>
    </citation>
    <scope>NUCLEOTIDE SEQUENCE [LARGE SCALE GENOMIC DNA]</scope>
    <source>
        <strain evidence="1 2">NSJ-57</strain>
    </source>
</reference>
<dbReference type="RefSeq" id="WP_176838192.1">
    <property type="nucleotide sequence ID" value="NZ_CP060637.1"/>
</dbReference>
<accession>A0A7G9GWL3</accession>
<dbReference type="Proteomes" id="UP000515913">
    <property type="component" value="Chromosome"/>
</dbReference>
<dbReference type="InterPro" id="IPR003735">
    <property type="entry name" value="Metal_Tscrpt_repr"/>
</dbReference>
<name>A0A7G9GWL3_9FUSO</name>
<keyword evidence="2" id="KW-1185">Reference proteome</keyword>
<dbReference type="GO" id="GO:0003677">
    <property type="term" value="F:DNA binding"/>
    <property type="evidence" value="ECO:0007669"/>
    <property type="project" value="InterPro"/>
</dbReference>
<protein>
    <submittedName>
        <fullName evidence="1">Metal-sensing transcriptional repressor</fullName>
    </submittedName>
</protein>
<proteinExistence type="predicted"/>
<dbReference type="EMBL" id="CP060637">
    <property type="protein sequence ID" value="QNM15195.1"/>
    <property type="molecule type" value="Genomic_DNA"/>
</dbReference>
<dbReference type="KEGG" id="fho:H9Q81_09845"/>
<dbReference type="GO" id="GO:0046872">
    <property type="term" value="F:metal ion binding"/>
    <property type="evidence" value="ECO:0007669"/>
    <property type="project" value="InterPro"/>
</dbReference>
<dbReference type="PANTHER" id="PTHR33677:SF3">
    <property type="entry name" value="COPPER-SENSING TRANSCRIPTIONAL REPRESSOR RICR"/>
    <property type="match status" value="1"/>
</dbReference>
<dbReference type="Gene3D" id="1.20.58.1000">
    <property type="entry name" value="Metal-sensitive repressor, helix protomer"/>
    <property type="match status" value="2"/>
</dbReference>
<dbReference type="PANTHER" id="PTHR33677">
    <property type="entry name" value="TRANSCRIPTIONAL REPRESSOR FRMR-RELATED"/>
    <property type="match status" value="1"/>
</dbReference>
<dbReference type="GO" id="GO:0045892">
    <property type="term" value="P:negative regulation of DNA-templated transcription"/>
    <property type="evidence" value="ECO:0007669"/>
    <property type="project" value="UniProtKB-ARBA"/>
</dbReference>
<dbReference type="CDD" id="cd10152">
    <property type="entry name" value="SaCsoR-like_DUF156"/>
    <property type="match status" value="1"/>
</dbReference>
<gene>
    <name evidence="1" type="ORF">H9Q81_09845</name>
</gene>
<dbReference type="Pfam" id="PF02583">
    <property type="entry name" value="Trns_repr_metal"/>
    <property type="match status" value="2"/>
</dbReference>
<evidence type="ECO:0000313" key="1">
    <source>
        <dbReference type="EMBL" id="QNM15195.1"/>
    </source>
</evidence>
<dbReference type="AlphaFoldDB" id="A0A7G9GWL3"/>